<gene>
    <name evidence="3" type="ordered locus">RPE_4869</name>
</gene>
<dbReference type="NCBIfam" id="TIGR00589">
    <property type="entry name" value="ogt"/>
    <property type="match status" value="1"/>
</dbReference>
<protein>
    <submittedName>
        <fullName evidence="3">Methylated-DNA--protein-cysteine methyltransferase</fullName>
    </submittedName>
</protein>
<evidence type="ECO:0000256" key="1">
    <source>
        <dbReference type="ARBA" id="ARBA00022763"/>
    </source>
</evidence>
<organism evidence="3">
    <name type="scientific">Rhodopseudomonas palustris (strain BisA53)</name>
    <dbReference type="NCBI Taxonomy" id="316055"/>
    <lineage>
        <taxon>Bacteria</taxon>
        <taxon>Pseudomonadati</taxon>
        <taxon>Pseudomonadota</taxon>
        <taxon>Alphaproteobacteria</taxon>
        <taxon>Hyphomicrobiales</taxon>
        <taxon>Nitrobacteraceae</taxon>
        <taxon>Rhodopseudomonas</taxon>
    </lineage>
</organism>
<dbReference type="InterPro" id="IPR036217">
    <property type="entry name" value="MethylDNA_cys_MeTrfase_DNAb"/>
</dbReference>
<proteinExistence type="predicted"/>
<dbReference type="HOGENOM" id="CLU_000445_52_2_5"/>
<dbReference type="InterPro" id="IPR014048">
    <property type="entry name" value="MethylDNA_cys_MeTrfase_DNA-bd"/>
</dbReference>
<dbReference type="AlphaFoldDB" id="Q07GZ6"/>
<keyword evidence="1" id="KW-0227">DNA damage</keyword>
<sequence length="192" mass="20504">MVGRAYSVFDTALGRCGIAWGTGGIVGVQLAGLREIETRGQLLRRFPEARETRPSVDVELAIDAIATLLRGQACEFSDVELDMQGVPPFNRRVYDILRGIPRGETITFSEIGTRLGASGATHAVSEAVMRNPFPILVPCHRAVETRGDTAGAPGFGGAITRYRLLSLEGALAGRGPSLFDVLLPFAPPRSPS</sequence>
<dbReference type="PANTHER" id="PTHR10815">
    <property type="entry name" value="METHYLATED-DNA--PROTEIN-CYSTEINE METHYLTRANSFERASE"/>
    <property type="match status" value="1"/>
</dbReference>
<keyword evidence="3" id="KW-0808">Transferase</keyword>
<dbReference type="EMBL" id="CP000463">
    <property type="protein sequence ID" value="ABJ08788.1"/>
    <property type="molecule type" value="Genomic_DNA"/>
</dbReference>
<dbReference type="InterPro" id="IPR036388">
    <property type="entry name" value="WH-like_DNA-bd_sf"/>
</dbReference>
<dbReference type="GO" id="GO:0032259">
    <property type="term" value="P:methylation"/>
    <property type="evidence" value="ECO:0007669"/>
    <property type="project" value="UniProtKB-KW"/>
</dbReference>
<dbReference type="Pfam" id="PF01035">
    <property type="entry name" value="DNA_binding_1"/>
    <property type="match status" value="1"/>
</dbReference>
<dbReference type="SUPFAM" id="SSF53155">
    <property type="entry name" value="Methylated DNA-protein cysteine methyltransferase domain"/>
    <property type="match status" value="1"/>
</dbReference>
<dbReference type="KEGG" id="rpe:RPE_4869"/>
<accession>Q07GZ6</accession>
<evidence type="ECO:0000259" key="2">
    <source>
        <dbReference type="Pfam" id="PF01035"/>
    </source>
</evidence>
<dbReference type="Gene3D" id="1.10.10.10">
    <property type="entry name" value="Winged helix-like DNA-binding domain superfamily/Winged helix DNA-binding domain"/>
    <property type="match status" value="1"/>
</dbReference>
<dbReference type="Gene3D" id="3.30.160.70">
    <property type="entry name" value="Methylated DNA-protein cysteine methyltransferase domain"/>
    <property type="match status" value="1"/>
</dbReference>
<dbReference type="GO" id="GO:0006281">
    <property type="term" value="P:DNA repair"/>
    <property type="evidence" value="ECO:0007669"/>
    <property type="project" value="InterPro"/>
</dbReference>
<dbReference type="STRING" id="316055.RPE_4869"/>
<dbReference type="OrthoDB" id="9802228at2"/>
<dbReference type="CDD" id="cd06445">
    <property type="entry name" value="ATase"/>
    <property type="match status" value="1"/>
</dbReference>
<dbReference type="GO" id="GO:0003908">
    <property type="term" value="F:methylated-DNA-[protein]-cysteine S-methyltransferase activity"/>
    <property type="evidence" value="ECO:0007669"/>
    <property type="project" value="InterPro"/>
</dbReference>
<dbReference type="eggNOG" id="COG0350">
    <property type="taxonomic scope" value="Bacteria"/>
</dbReference>
<reference evidence="3" key="1">
    <citation type="submission" date="2006-09" db="EMBL/GenBank/DDBJ databases">
        <title>Complete sequence of Rhodopseudomonas palustris BisA53.</title>
        <authorList>
            <consortium name="US DOE Joint Genome Institute"/>
            <person name="Copeland A."/>
            <person name="Lucas S."/>
            <person name="Lapidus A."/>
            <person name="Barry K."/>
            <person name="Detter J.C."/>
            <person name="Glavina del Rio T."/>
            <person name="Hammon N."/>
            <person name="Israni S."/>
            <person name="Dalin E."/>
            <person name="Tice H."/>
            <person name="Pitluck S."/>
            <person name="Chain P."/>
            <person name="Malfatti S."/>
            <person name="Shin M."/>
            <person name="Vergez L."/>
            <person name="Schmutz J."/>
            <person name="Larimer F."/>
            <person name="Land M."/>
            <person name="Hauser L."/>
            <person name="Pelletier D.A."/>
            <person name="Kyrpides N."/>
            <person name="Kim E."/>
            <person name="Harwood C.S."/>
            <person name="Oda Y."/>
            <person name="Richardson P."/>
        </authorList>
    </citation>
    <scope>NUCLEOTIDE SEQUENCE [LARGE SCALE GENOMIC DNA]</scope>
    <source>
        <strain evidence="3">BisA53</strain>
    </source>
</reference>
<keyword evidence="3" id="KW-0489">Methyltransferase</keyword>
<name>Q07GZ6_RHOP5</name>
<dbReference type="PANTHER" id="PTHR10815:SF5">
    <property type="entry name" value="METHYLATED-DNA--PROTEIN-CYSTEINE METHYLTRANSFERASE"/>
    <property type="match status" value="1"/>
</dbReference>
<dbReference type="SUPFAM" id="SSF46767">
    <property type="entry name" value="Methylated DNA-protein cysteine methyltransferase, C-terminal domain"/>
    <property type="match status" value="1"/>
</dbReference>
<dbReference type="InterPro" id="IPR036631">
    <property type="entry name" value="MGMT_N_sf"/>
</dbReference>
<feature type="domain" description="Methylated-DNA-[protein]-cysteine S-methyltransferase DNA binding" evidence="2">
    <location>
        <begin position="88"/>
        <end position="169"/>
    </location>
</feature>
<evidence type="ECO:0000313" key="3">
    <source>
        <dbReference type="EMBL" id="ABJ08788.1"/>
    </source>
</evidence>